<protein>
    <submittedName>
        <fullName evidence="1">Uncharacterized protein</fullName>
    </submittedName>
</protein>
<accession>A0A1W6MP70</accession>
<dbReference type="EMBL" id="CP019344">
    <property type="protein sequence ID" value="ARN79259.1"/>
    <property type="molecule type" value="Genomic_DNA"/>
</dbReference>
<organism evidence="1 2">
    <name type="scientific">Nonlabens spongiae</name>
    <dbReference type="NCBI Taxonomy" id="331648"/>
    <lineage>
        <taxon>Bacteria</taxon>
        <taxon>Pseudomonadati</taxon>
        <taxon>Bacteroidota</taxon>
        <taxon>Flavobacteriia</taxon>
        <taxon>Flavobacteriales</taxon>
        <taxon>Flavobacteriaceae</taxon>
        <taxon>Nonlabens</taxon>
    </lineage>
</organism>
<reference evidence="1 2" key="1">
    <citation type="submission" date="2016-11" db="EMBL/GenBank/DDBJ databases">
        <title>Trade-off between light-utilization and light-protection in marine flavobacteria.</title>
        <authorList>
            <person name="Kumagai Y."/>
        </authorList>
    </citation>
    <scope>NUCLEOTIDE SEQUENCE [LARGE SCALE GENOMIC DNA]</scope>
    <source>
        <strain evidence="1 2">JCM 13191</strain>
    </source>
</reference>
<dbReference type="Proteomes" id="UP000193431">
    <property type="component" value="Chromosome"/>
</dbReference>
<dbReference type="STRING" id="331648.BST97_15390"/>
<keyword evidence="2" id="KW-1185">Reference proteome</keyword>
<sequence length="177" mass="21634">MFSQNPKLIKQVERDVKEIHEKIKTLHVAHITAELELTESEAQEFWPVYNKMREEDRQIDHEKRDLMREIDRNYSSMTNAQAKSYLEKYKALERREAAAEFSEYHERIIDIVGIKRFFKLKKADYDFRRKMLRKFKSKRDKRTGFINDRIQEHKLEAQKRRDLLMEKRDSLKVVRES</sequence>
<proteinExistence type="predicted"/>
<gene>
    <name evidence="1" type="ORF">BST97_15390</name>
</gene>
<evidence type="ECO:0000313" key="1">
    <source>
        <dbReference type="EMBL" id="ARN79259.1"/>
    </source>
</evidence>
<evidence type="ECO:0000313" key="2">
    <source>
        <dbReference type="Proteomes" id="UP000193431"/>
    </source>
</evidence>
<dbReference type="AlphaFoldDB" id="A0A1W6MP70"/>
<name>A0A1W6MP70_9FLAO</name>